<dbReference type="InterPro" id="IPR008586">
    <property type="entry name" value="DUF868_pln"/>
</dbReference>
<dbReference type="EMBL" id="BSYO01000007">
    <property type="protein sequence ID" value="GMH07802.1"/>
    <property type="molecule type" value="Genomic_DNA"/>
</dbReference>
<protein>
    <submittedName>
        <fullName evidence="1">Uncharacterized protein</fullName>
    </submittedName>
</protein>
<evidence type="ECO:0000313" key="2">
    <source>
        <dbReference type="Proteomes" id="UP001279734"/>
    </source>
</evidence>
<keyword evidence="2" id="KW-1185">Reference proteome</keyword>
<proteinExistence type="predicted"/>
<dbReference type="PANTHER" id="PTHR31972">
    <property type="entry name" value="EXPRESSED PROTEIN"/>
    <property type="match status" value="1"/>
</dbReference>
<comment type="caution">
    <text evidence="1">The sequence shown here is derived from an EMBL/GenBank/DDBJ whole genome shotgun (WGS) entry which is preliminary data.</text>
</comment>
<name>A0AAD3SBP2_NEPGR</name>
<gene>
    <name evidence="1" type="ORF">Nepgr_009642</name>
</gene>
<dbReference type="PANTHER" id="PTHR31972:SF74">
    <property type="entry name" value="EXPRESSED PROTEIN"/>
    <property type="match status" value="1"/>
</dbReference>
<accession>A0AAD3SBP2</accession>
<evidence type="ECO:0000313" key="1">
    <source>
        <dbReference type="EMBL" id="GMH07802.1"/>
    </source>
</evidence>
<dbReference type="Proteomes" id="UP001279734">
    <property type="component" value="Unassembled WGS sequence"/>
</dbReference>
<reference evidence="1" key="1">
    <citation type="submission" date="2023-05" db="EMBL/GenBank/DDBJ databases">
        <title>Nepenthes gracilis genome sequencing.</title>
        <authorList>
            <person name="Fukushima K."/>
        </authorList>
    </citation>
    <scope>NUCLEOTIDE SEQUENCE</scope>
    <source>
        <strain evidence="1">SING2019-196</strain>
    </source>
</reference>
<dbReference type="AlphaFoldDB" id="A0AAD3SBP2"/>
<sequence length="288" mass="32827">MKDLPSCFGENAIQIADSSSSNVSRTSANLVTSVYQCRLRARPCLITLTWNKNLMGPSLSVEIEDSTNQSLCKVDIRPWLFSKKKGSKTVELDDSSDIDMYWDFSSAKFGSGPQPLDSFYFAIVSNKQIVLLLGDMRKEALKKSNAATVNCNAVFVAKRERIFGKKLFFTKAQFHDHGPIHDLMIEFDTINCEDPCLIIRIDAKNAMKVKHLRWKFRGNHTILIDGIPIEVYWDVHNWLFGTSLGSAVFMFKTNMSAEKLWDPIMLHRSHSQSHNLGFSLMLNVWKHE</sequence>
<dbReference type="Pfam" id="PF05910">
    <property type="entry name" value="DUF868"/>
    <property type="match status" value="1"/>
</dbReference>
<organism evidence="1 2">
    <name type="scientific">Nepenthes gracilis</name>
    <name type="common">Slender pitcher plant</name>
    <dbReference type="NCBI Taxonomy" id="150966"/>
    <lineage>
        <taxon>Eukaryota</taxon>
        <taxon>Viridiplantae</taxon>
        <taxon>Streptophyta</taxon>
        <taxon>Embryophyta</taxon>
        <taxon>Tracheophyta</taxon>
        <taxon>Spermatophyta</taxon>
        <taxon>Magnoliopsida</taxon>
        <taxon>eudicotyledons</taxon>
        <taxon>Gunneridae</taxon>
        <taxon>Pentapetalae</taxon>
        <taxon>Caryophyllales</taxon>
        <taxon>Nepenthaceae</taxon>
        <taxon>Nepenthes</taxon>
    </lineage>
</organism>